<accession>A0A644XJM7</accession>
<name>A0A644XJM7_9ZZZZ</name>
<reference evidence="1" key="1">
    <citation type="submission" date="2019-08" db="EMBL/GenBank/DDBJ databases">
        <authorList>
            <person name="Kucharzyk K."/>
            <person name="Murdoch R.W."/>
            <person name="Higgins S."/>
            <person name="Loffler F."/>
        </authorList>
    </citation>
    <scope>NUCLEOTIDE SEQUENCE</scope>
</reference>
<organism evidence="1">
    <name type="scientific">bioreactor metagenome</name>
    <dbReference type="NCBI Taxonomy" id="1076179"/>
    <lineage>
        <taxon>unclassified sequences</taxon>
        <taxon>metagenomes</taxon>
        <taxon>ecological metagenomes</taxon>
    </lineage>
</organism>
<comment type="caution">
    <text evidence="1">The sequence shown here is derived from an EMBL/GenBank/DDBJ whole genome shotgun (WGS) entry which is preliminary data.</text>
</comment>
<gene>
    <name evidence="1" type="ORF">SDC9_62754</name>
</gene>
<dbReference type="AlphaFoldDB" id="A0A644XJM7"/>
<sequence>MTNEGPDLPLRYPTDTARKKLATRFALPFDSSMQDWEWMVADGERFEEFIDVFRLENLNDDERFSLMEVMIQCVEDMELQSEREAAWLSMEPLLLSRPDIHRSTVEYWACLDETESEACFRVSGNMREVWRVISA</sequence>
<evidence type="ECO:0000313" key="1">
    <source>
        <dbReference type="EMBL" id="MPM16375.1"/>
    </source>
</evidence>
<protein>
    <submittedName>
        <fullName evidence="1">Uncharacterized protein</fullName>
    </submittedName>
</protein>
<proteinExistence type="predicted"/>
<dbReference type="EMBL" id="VSSQ01002598">
    <property type="protein sequence ID" value="MPM16375.1"/>
    <property type="molecule type" value="Genomic_DNA"/>
</dbReference>